<gene>
    <name evidence="1" type="ORF">CONLIGDRAFT_703730</name>
</gene>
<sequence>MGYVIRPGFLSAGLMPKSEEQEERLARPYFPVGMSEADEGDQTLALPRTYRTIALASDIQEEHDLREQFAPRHRPEPNPTLTPMPPIRWRRGMPRPLGLDDDVPVSAPEIGGLSHMWSTASTLARSLSDHLQSLRSEYIEGTPAEEGSKWNTVEQLINRFESDKKALEHVRKVCMRTYYINALHELPPYYDAVLTLRTRLNFWLTAWNTHKERKQGHQTGNENRDRGDRVKNHLKEWLDEVDKLPKYPEEMPLYVEPNAPLIMPLDCLLSKPKPDEKPGQWPNENEVLDPLDLRTPSRRVYDHQARQRDICAKQYGVNGFGTAKGSEPHTMLYDMAYIPGRLTNLKYLQDHKNLSGSSPRSFATLRSGKQARGQVGFGASLSLAELWDYHEGIYQGERIVVGPNVNSKLPLLVCISPRQIADHCPNRVVPTPLSPNFYVHVVFDMPALFASSADIGGRIANFPSLFPDVRGYIGAE</sequence>
<dbReference type="EMBL" id="KV875098">
    <property type="protein sequence ID" value="OIW28634.1"/>
    <property type="molecule type" value="Genomic_DNA"/>
</dbReference>
<proteinExistence type="predicted"/>
<dbReference type="Proteomes" id="UP000182658">
    <property type="component" value="Unassembled WGS sequence"/>
</dbReference>
<organism evidence="1 2">
    <name type="scientific">Coniochaeta ligniaria NRRL 30616</name>
    <dbReference type="NCBI Taxonomy" id="1408157"/>
    <lineage>
        <taxon>Eukaryota</taxon>
        <taxon>Fungi</taxon>
        <taxon>Dikarya</taxon>
        <taxon>Ascomycota</taxon>
        <taxon>Pezizomycotina</taxon>
        <taxon>Sordariomycetes</taxon>
        <taxon>Sordariomycetidae</taxon>
        <taxon>Coniochaetales</taxon>
        <taxon>Coniochaetaceae</taxon>
        <taxon>Coniochaeta</taxon>
    </lineage>
</organism>
<reference evidence="1 2" key="1">
    <citation type="submission" date="2016-10" db="EMBL/GenBank/DDBJ databases">
        <title>Draft genome sequence of Coniochaeta ligniaria NRRL30616, a lignocellulolytic fungus for bioabatement of inhibitors in plant biomass hydrolysates.</title>
        <authorList>
            <consortium name="DOE Joint Genome Institute"/>
            <person name="Jimenez D.J."/>
            <person name="Hector R.E."/>
            <person name="Riley R."/>
            <person name="Sun H."/>
            <person name="Grigoriev I.V."/>
            <person name="Van Elsas J.D."/>
            <person name="Nichols N.N."/>
        </authorList>
    </citation>
    <scope>NUCLEOTIDE SEQUENCE [LARGE SCALE GENOMIC DNA]</scope>
    <source>
        <strain evidence="1 2">NRRL 30616</strain>
    </source>
</reference>
<keyword evidence="2" id="KW-1185">Reference proteome</keyword>
<dbReference type="OrthoDB" id="5242359at2759"/>
<dbReference type="InParanoid" id="A0A1J7JLQ6"/>
<protein>
    <submittedName>
        <fullName evidence="1">Uncharacterized protein</fullName>
    </submittedName>
</protein>
<dbReference type="AlphaFoldDB" id="A0A1J7JLQ6"/>
<evidence type="ECO:0000313" key="1">
    <source>
        <dbReference type="EMBL" id="OIW28634.1"/>
    </source>
</evidence>
<evidence type="ECO:0000313" key="2">
    <source>
        <dbReference type="Proteomes" id="UP000182658"/>
    </source>
</evidence>
<accession>A0A1J7JLQ6</accession>
<name>A0A1J7JLQ6_9PEZI</name>